<evidence type="ECO:0000313" key="3">
    <source>
        <dbReference type="Proteomes" id="UP001492380"/>
    </source>
</evidence>
<name>A0ABR1Z0A9_9PEZI</name>
<keyword evidence="3" id="KW-1185">Reference proteome</keyword>
<sequence>MFAARSTAVSTLSRTAAGAAARARWTRPTSLASDLIGRACAVQRVGYSSQQPQQQQQQSKPAKQDAPASNKHRDFYKDFGPPILKVFLGAFIVYQGLYYGWLKLEDVEKRQDSEAEIERLKTQIAHAQTAAKTALSPGNETQDISSSKSKSWYKFW</sequence>
<reference evidence="2 3" key="1">
    <citation type="submission" date="2024-04" db="EMBL/GenBank/DDBJ databases">
        <title>Phyllosticta paracitricarpa is synonymous to the EU quarantine fungus P. citricarpa based on phylogenomic analyses.</title>
        <authorList>
            <consortium name="Lawrence Berkeley National Laboratory"/>
            <person name="Van Ingen-Buijs V.A."/>
            <person name="Van Westerhoven A.C."/>
            <person name="Haridas S."/>
            <person name="Skiadas P."/>
            <person name="Martin F."/>
            <person name="Groenewald J.Z."/>
            <person name="Crous P.W."/>
            <person name="Seidl M.F."/>
        </authorList>
    </citation>
    <scope>NUCLEOTIDE SEQUENCE [LARGE SCALE GENOMIC DNA]</scope>
    <source>
        <strain evidence="2 3">CBS 123374</strain>
    </source>
</reference>
<feature type="region of interest" description="Disordered" evidence="1">
    <location>
        <begin position="130"/>
        <end position="156"/>
    </location>
</feature>
<gene>
    <name evidence="2" type="ORF">HDK90DRAFT_463230</name>
</gene>
<evidence type="ECO:0000313" key="2">
    <source>
        <dbReference type="EMBL" id="KAK8244400.1"/>
    </source>
</evidence>
<proteinExistence type="predicted"/>
<evidence type="ECO:0000256" key="1">
    <source>
        <dbReference type="SAM" id="MobiDB-lite"/>
    </source>
</evidence>
<feature type="region of interest" description="Disordered" evidence="1">
    <location>
        <begin position="46"/>
        <end position="74"/>
    </location>
</feature>
<accession>A0ABR1Z0A9</accession>
<protein>
    <submittedName>
        <fullName evidence="2">Uncharacterized protein</fullName>
    </submittedName>
</protein>
<dbReference type="EMBL" id="JBBWRZ010000002">
    <property type="protein sequence ID" value="KAK8244400.1"/>
    <property type="molecule type" value="Genomic_DNA"/>
</dbReference>
<dbReference type="Proteomes" id="UP001492380">
    <property type="component" value="Unassembled WGS sequence"/>
</dbReference>
<comment type="caution">
    <text evidence="2">The sequence shown here is derived from an EMBL/GenBank/DDBJ whole genome shotgun (WGS) entry which is preliminary data.</text>
</comment>
<feature type="compositionally biased region" description="Low complexity" evidence="1">
    <location>
        <begin position="48"/>
        <end position="68"/>
    </location>
</feature>
<organism evidence="2 3">
    <name type="scientific">Phyllosticta capitalensis</name>
    <dbReference type="NCBI Taxonomy" id="121624"/>
    <lineage>
        <taxon>Eukaryota</taxon>
        <taxon>Fungi</taxon>
        <taxon>Dikarya</taxon>
        <taxon>Ascomycota</taxon>
        <taxon>Pezizomycotina</taxon>
        <taxon>Dothideomycetes</taxon>
        <taxon>Dothideomycetes incertae sedis</taxon>
        <taxon>Botryosphaeriales</taxon>
        <taxon>Phyllostictaceae</taxon>
        <taxon>Phyllosticta</taxon>
    </lineage>
</organism>